<dbReference type="InterPro" id="IPR001005">
    <property type="entry name" value="SANT/Myb"/>
</dbReference>
<keyword evidence="4" id="KW-1185">Reference proteome</keyword>
<feature type="domain" description="Myb-like" evidence="2">
    <location>
        <begin position="148"/>
        <end position="188"/>
    </location>
</feature>
<evidence type="ECO:0000259" key="2">
    <source>
        <dbReference type="PROSITE" id="PS50090"/>
    </source>
</evidence>
<dbReference type="PROSITE" id="PS50090">
    <property type="entry name" value="MYB_LIKE"/>
    <property type="match status" value="1"/>
</dbReference>
<dbReference type="AlphaFoldDB" id="A0A418T466"/>
<accession>A0A418T466</accession>
<organism evidence="3 4">
    <name type="scientific">Paracoccus onubensis</name>
    <dbReference type="NCBI Taxonomy" id="1675788"/>
    <lineage>
        <taxon>Bacteria</taxon>
        <taxon>Pseudomonadati</taxon>
        <taxon>Pseudomonadota</taxon>
        <taxon>Alphaproteobacteria</taxon>
        <taxon>Rhodobacterales</taxon>
        <taxon>Paracoccaceae</taxon>
        <taxon>Paracoccus</taxon>
    </lineage>
</organism>
<protein>
    <recommendedName>
        <fullName evidence="2">Myb-like domain-containing protein</fullName>
    </recommendedName>
</protein>
<feature type="compositionally biased region" description="Basic and acidic residues" evidence="1">
    <location>
        <begin position="90"/>
        <end position="99"/>
    </location>
</feature>
<evidence type="ECO:0000256" key="1">
    <source>
        <dbReference type="SAM" id="MobiDB-lite"/>
    </source>
</evidence>
<dbReference type="RefSeq" id="WP_119745958.1">
    <property type="nucleotide sequence ID" value="NZ_QZCG01000002.1"/>
</dbReference>
<feature type="region of interest" description="Disordered" evidence="1">
    <location>
        <begin position="56"/>
        <end position="99"/>
    </location>
</feature>
<proteinExistence type="predicted"/>
<sequence>MTLSIEINLLRGLNERCPQYSFDRGDLIDLAEYVAGEIARVRQSDMLLTEILKPVEPAPPSAEAPDVQPEPPESQPETVISQPDTPPAQQRKDAWTEKQDDKLIQMKRAGCTITAMAKQIDRSETAIRARIQKLKATKPSACAFGRTWSEQDDAQLIRLKSAGMTWGAIAAELDRTSRSAEQRYLRLKKLGAVTDQKDSSPTPEPVAETPKPQSDPKPITPAPHVIPDTARVSDIGDLSHLTIRQRALVMHLANLNDDFAPIDDLDIVEGLMAGKKSTTIADELGCRPDDVNKRWRAILTADVVNHHGTPTIDGQQDVLTAARHLVKCVEGAHG</sequence>
<name>A0A418T466_9RHOB</name>
<dbReference type="OrthoDB" id="7780247at2"/>
<comment type="caution">
    <text evidence="3">The sequence shown here is derived from an EMBL/GenBank/DDBJ whole genome shotgun (WGS) entry which is preliminary data.</text>
</comment>
<reference evidence="4" key="1">
    <citation type="submission" date="2018-09" db="EMBL/GenBank/DDBJ databases">
        <title>Acidovorax cavernicola nov. sp. isolated from Gruta de las Maravillas (Aracena, Spain).</title>
        <authorList>
            <person name="Jurado V."/>
            <person name="Gutierrez-Patricio S."/>
            <person name="Gonzalez-Pimentel J.L."/>
            <person name="Miller A.Z."/>
            <person name="Laiz L."/>
            <person name="Saiz-Jimenez C."/>
        </authorList>
    </citation>
    <scope>NUCLEOTIDE SEQUENCE [LARGE SCALE GENOMIC DNA]</scope>
    <source>
        <strain evidence="4">1011MAR3C25</strain>
    </source>
</reference>
<evidence type="ECO:0000313" key="3">
    <source>
        <dbReference type="EMBL" id="RJE87976.1"/>
    </source>
</evidence>
<feature type="compositionally biased region" description="Pro residues" evidence="1">
    <location>
        <begin position="56"/>
        <end position="74"/>
    </location>
</feature>
<evidence type="ECO:0000313" key="4">
    <source>
        <dbReference type="Proteomes" id="UP000284202"/>
    </source>
</evidence>
<feature type="region of interest" description="Disordered" evidence="1">
    <location>
        <begin position="191"/>
        <end position="224"/>
    </location>
</feature>
<dbReference type="EMBL" id="QZCG01000002">
    <property type="protein sequence ID" value="RJE87976.1"/>
    <property type="molecule type" value="Genomic_DNA"/>
</dbReference>
<gene>
    <name evidence="3" type="ORF">D3P04_03380</name>
</gene>
<dbReference type="Proteomes" id="UP000284202">
    <property type="component" value="Unassembled WGS sequence"/>
</dbReference>